<dbReference type="Gene3D" id="3.80.10.10">
    <property type="entry name" value="Ribonuclease Inhibitor"/>
    <property type="match status" value="2"/>
</dbReference>
<organism evidence="2 3">
    <name type="scientific">Morus notabilis</name>
    <dbReference type="NCBI Taxonomy" id="981085"/>
    <lineage>
        <taxon>Eukaryota</taxon>
        <taxon>Viridiplantae</taxon>
        <taxon>Streptophyta</taxon>
        <taxon>Embryophyta</taxon>
        <taxon>Tracheophyta</taxon>
        <taxon>Spermatophyta</taxon>
        <taxon>Magnoliopsida</taxon>
        <taxon>eudicotyledons</taxon>
        <taxon>Gunneridae</taxon>
        <taxon>Pentapetalae</taxon>
        <taxon>rosids</taxon>
        <taxon>fabids</taxon>
        <taxon>Rosales</taxon>
        <taxon>Moraceae</taxon>
        <taxon>Moreae</taxon>
        <taxon>Morus</taxon>
    </lineage>
</organism>
<feature type="domain" description="R13L1/DRL21-like LRR repeat region" evidence="1">
    <location>
        <begin position="20"/>
        <end position="143"/>
    </location>
</feature>
<name>W9REP6_9ROSA</name>
<evidence type="ECO:0000313" key="2">
    <source>
        <dbReference type="EMBL" id="EXB53365.1"/>
    </source>
</evidence>
<reference evidence="3" key="1">
    <citation type="submission" date="2013-01" db="EMBL/GenBank/DDBJ databases">
        <title>Draft Genome Sequence of a Mulberry Tree, Morus notabilis C.K. Schneid.</title>
        <authorList>
            <person name="He N."/>
            <person name="Zhao S."/>
        </authorList>
    </citation>
    <scope>NUCLEOTIDE SEQUENCE</scope>
</reference>
<dbReference type="SUPFAM" id="SSF52058">
    <property type="entry name" value="L domain-like"/>
    <property type="match status" value="1"/>
</dbReference>
<dbReference type="PANTHER" id="PTHR47186">
    <property type="entry name" value="LEUCINE-RICH REPEAT-CONTAINING PROTEIN 57"/>
    <property type="match status" value="1"/>
</dbReference>
<keyword evidence="3" id="KW-1185">Reference proteome</keyword>
<evidence type="ECO:0000313" key="3">
    <source>
        <dbReference type="Proteomes" id="UP000030645"/>
    </source>
</evidence>
<dbReference type="Proteomes" id="UP000030645">
    <property type="component" value="Unassembled WGS sequence"/>
</dbReference>
<proteinExistence type="predicted"/>
<dbReference type="InterPro" id="IPR056789">
    <property type="entry name" value="LRR_R13L1-DRL21"/>
</dbReference>
<dbReference type="Pfam" id="PF25019">
    <property type="entry name" value="LRR_R13L1-DRL21"/>
    <property type="match status" value="1"/>
</dbReference>
<dbReference type="EMBL" id="KE344088">
    <property type="protein sequence ID" value="EXB53365.1"/>
    <property type="molecule type" value="Genomic_DNA"/>
</dbReference>
<dbReference type="STRING" id="981085.W9REP6"/>
<dbReference type="InterPro" id="IPR032675">
    <property type="entry name" value="LRR_dom_sf"/>
</dbReference>
<protein>
    <recommendedName>
        <fullName evidence="1">R13L1/DRL21-like LRR repeat region domain-containing protein</fullName>
    </recommendedName>
</protein>
<dbReference type="eggNOG" id="KOG4658">
    <property type="taxonomic scope" value="Eukaryota"/>
</dbReference>
<dbReference type="PANTHER" id="PTHR47186:SF26">
    <property type="entry name" value="LEUCINE-RICH REPEAT DOMAIN, L DOMAIN-CONTAINING PROTEIN-RELATED"/>
    <property type="match status" value="1"/>
</dbReference>
<accession>W9REP6</accession>
<gene>
    <name evidence="2" type="ORF">L484_016248</name>
</gene>
<dbReference type="AlphaFoldDB" id="W9REP6"/>
<evidence type="ECO:0000259" key="1">
    <source>
        <dbReference type="Pfam" id="PF25019"/>
    </source>
</evidence>
<sequence length="342" mass="38623">MHDLVPDLALFVSDKFCVSIKELGDLRYLGGELRISWLENVDSVEDVLKANLREKANLNDLSLTWRRDSTGSRREREALDALQPHTNLKKLSIYRYAGSFFPKWVGDASFSNIVLLNLIGCEYCLLLPPVGQLPSLREFCVQGFDGLETVGAEFCGSNSSVIPFQSLEILSFHEMSKWSEWLFIGGDKEVAYFPRLKQLCLFCCSNLTGSLPDCDSIETLRLNWCAKLEFPGSCRYANLRTLEITACDTLTSLPLDYFPMLKELVLCNCQKLESLTFSKGSGTVLHYLRVLRLFNCENFRSLPENMHGLLPSLAFMEMSECPNIESLPEAGLPRDLDTLVIL</sequence>